<dbReference type="NCBIfam" id="TIGR01090">
    <property type="entry name" value="apt"/>
    <property type="match status" value="1"/>
</dbReference>
<dbReference type="InterPro" id="IPR029057">
    <property type="entry name" value="PRTase-like"/>
</dbReference>
<dbReference type="Pfam" id="PF00156">
    <property type="entry name" value="Pribosyltran"/>
    <property type="match status" value="1"/>
</dbReference>
<evidence type="ECO:0000256" key="10">
    <source>
        <dbReference type="ARBA" id="ARBA00022679"/>
    </source>
</evidence>
<keyword evidence="9" id="KW-0328">Glycosyltransferase</keyword>
<evidence type="ECO:0000256" key="1">
    <source>
        <dbReference type="ARBA" id="ARBA00000868"/>
    </source>
</evidence>
<evidence type="ECO:0000256" key="4">
    <source>
        <dbReference type="ARBA" id="ARBA00004659"/>
    </source>
</evidence>
<comment type="catalytic activity">
    <reaction evidence="1">
        <text>AMP + diphosphate = 5-phospho-alpha-D-ribose 1-diphosphate + adenine</text>
        <dbReference type="Rhea" id="RHEA:16609"/>
        <dbReference type="ChEBI" id="CHEBI:16708"/>
        <dbReference type="ChEBI" id="CHEBI:33019"/>
        <dbReference type="ChEBI" id="CHEBI:58017"/>
        <dbReference type="ChEBI" id="CHEBI:456215"/>
        <dbReference type="EC" id="2.4.2.7"/>
    </reaction>
</comment>
<protein>
    <recommendedName>
        <fullName evidence="7">Adenine phosphoribosyltransferase</fullName>
        <ecNumber evidence="6">2.4.2.7</ecNumber>
    </recommendedName>
</protein>
<dbReference type="AlphaFoldDB" id="A0A1I7U5W5"/>
<organism evidence="13 14">
    <name type="scientific">Caenorhabditis tropicalis</name>
    <dbReference type="NCBI Taxonomy" id="1561998"/>
    <lineage>
        <taxon>Eukaryota</taxon>
        <taxon>Metazoa</taxon>
        <taxon>Ecdysozoa</taxon>
        <taxon>Nematoda</taxon>
        <taxon>Chromadorea</taxon>
        <taxon>Rhabditida</taxon>
        <taxon>Rhabditina</taxon>
        <taxon>Rhabditomorpha</taxon>
        <taxon>Rhabditoidea</taxon>
        <taxon>Rhabditidae</taxon>
        <taxon>Peloderinae</taxon>
        <taxon>Caenorhabditis</taxon>
    </lineage>
</organism>
<evidence type="ECO:0000313" key="14">
    <source>
        <dbReference type="WBParaSite" id="Csp11.Scaffold629.g15171.t1"/>
    </source>
</evidence>
<dbReference type="HAMAP" id="MF_00004">
    <property type="entry name" value="Aden_phosphoribosyltr"/>
    <property type="match status" value="1"/>
</dbReference>
<dbReference type="WBParaSite" id="Csp11.Scaffold629.g15171.t1">
    <property type="protein sequence ID" value="Csp11.Scaffold629.g15171.t1"/>
    <property type="gene ID" value="Csp11.Scaffold629.g15171"/>
</dbReference>
<dbReference type="GO" id="GO:0006168">
    <property type="term" value="P:adenine salvage"/>
    <property type="evidence" value="ECO:0007669"/>
    <property type="project" value="InterPro"/>
</dbReference>
<dbReference type="Proteomes" id="UP000095282">
    <property type="component" value="Unplaced"/>
</dbReference>
<keyword evidence="10" id="KW-0808">Transferase</keyword>
<dbReference type="PANTHER" id="PTHR32315">
    <property type="entry name" value="ADENINE PHOSPHORIBOSYLTRANSFERASE"/>
    <property type="match status" value="1"/>
</dbReference>
<dbReference type="eggNOG" id="KOG1712">
    <property type="taxonomic scope" value="Eukaryota"/>
</dbReference>
<dbReference type="GO" id="GO:0005737">
    <property type="term" value="C:cytoplasm"/>
    <property type="evidence" value="ECO:0007669"/>
    <property type="project" value="UniProtKB-SubCell"/>
</dbReference>
<proteinExistence type="inferred from homology"/>
<dbReference type="GO" id="GO:0044209">
    <property type="term" value="P:AMP salvage"/>
    <property type="evidence" value="ECO:0007669"/>
    <property type="project" value="UniProtKB-UniPathway"/>
</dbReference>
<comment type="function">
    <text evidence="2">Catalyzes a salvage reaction resulting in the formation of AMP, that is energically less costly than de novo synthesis.</text>
</comment>
<dbReference type="Gene3D" id="3.40.50.2020">
    <property type="match status" value="1"/>
</dbReference>
<dbReference type="SUPFAM" id="SSF53271">
    <property type="entry name" value="PRTase-like"/>
    <property type="match status" value="1"/>
</dbReference>
<dbReference type="NCBIfam" id="NF002636">
    <property type="entry name" value="PRK02304.1-5"/>
    <property type="match status" value="1"/>
</dbReference>
<name>A0A1I7U5W5_9PELO</name>
<evidence type="ECO:0000256" key="5">
    <source>
        <dbReference type="ARBA" id="ARBA00008391"/>
    </source>
</evidence>
<evidence type="ECO:0000256" key="9">
    <source>
        <dbReference type="ARBA" id="ARBA00022676"/>
    </source>
</evidence>
<dbReference type="GO" id="GO:0003999">
    <property type="term" value="F:adenine phosphoribosyltransferase activity"/>
    <property type="evidence" value="ECO:0007669"/>
    <property type="project" value="UniProtKB-EC"/>
</dbReference>
<evidence type="ECO:0000256" key="8">
    <source>
        <dbReference type="ARBA" id="ARBA00022490"/>
    </source>
</evidence>
<keyword evidence="13" id="KW-1185">Reference proteome</keyword>
<comment type="subcellular location">
    <subcellularLocation>
        <location evidence="3">Cytoplasm</location>
    </subcellularLocation>
</comment>
<dbReference type="EC" id="2.4.2.7" evidence="6"/>
<dbReference type="FunFam" id="3.40.50.2020:FF:000021">
    <property type="entry name" value="Adenine phosphoribosyltransferase"/>
    <property type="match status" value="1"/>
</dbReference>
<dbReference type="UniPathway" id="UPA00588">
    <property type="reaction ID" value="UER00646"/>
</dbReference>
<dbReference type="NCBIfam" id="NF002634">
    <property type="entry name" value="PRK02304.1-3"/>
    <property type="match status" value="1"/>
</dbReference>
<dbReference type="STRING" id="1561998.A0A1I7U5W5"/>
<dbReference type="PANTHER" id="PTHR32315:SF3">
    <property type="entry name" value="ADENINE PHOSPHORIBOSYLTRANSFERASE"/>
    <property type="match status" value="1"/>
</dbReference>
<keyword evidence="11" id="KW-0660">Purine salvage</keyword>
<dbReference type="InterPro" id="IPR005764">
    <property type="entry name" value="Ade_phspho_trans"/>
</dbReference>
<comment type="pathway">
    <text evidence="4">Purine metabolism; AMP biosynthesis via salvage pathway; AMP from adenine: step 1/1.</text>
</comment>
<dbReference type="InterPro" id="IPR050054">
    <property type="entry name" value="UPRTase/APRTase"/>
</dbReference>
<feature type="domain" description="Phosphoribosyltransferase" evidence="12">
    <location>
        <begin position="41"/>
        <end position="158"/>
    </location>
</feature>
<evidence type="ECO:0000256" key="3">
    <source>
        <dbReference type="ARBA" id="ARBA00004496"/>
    </source>
</evidence>
<evidence type="ECO:0000313" key="13">
    <source>
        <dbReference type="Proteomes" id="UP000095282"/>
    </source>
</evidence>
<evidence type="ECO:0000256" key="7">
    <source>
        <dbReference type="ARBA" id="ARBA00017366"/>
    </source>
</evidence>
<keyword evidence="8" id="KW-0963">Cytoplasm</keyword>
<sequence>MTLPRFDNIRPKIEKHIREVKDFPKKGINFRDIMPLFTNPQLVNELCVVIADHVRHSVGHVDSVAGLEARGFLIGPLVAIQLGVPFVPIRKKGKLPGAVIEASYVKEYGEDIVEVQEGAIKNGEIVFLIDDLLATGGTLRAATDLVVKAGGKVGEAFVIIELAPLNGRAKLTDVKLTTLISYDSA</sequence>
<evidence type="ECO:0000259" key="12">
    <source>
        <dbReference type="Pfam" id="PF00156"/>
    </source>
</evidence>
<dbReference type="CDD" id="cd06223">
    <property type="entry name" value="PRTases_typeI"/>
    <property type="match status" value="1"/>
</dbReference>
<evidence type="ECO:0000256" key="2">
    <source>
        <dbReference type="ARBA" id="ARBA00003968"/>
    </source>
</evidence>
<dbReference type="InterPro" id="IPR000836">
    <property type="entry name" value="PRTase_dom"/>
</dbReference>
<reference evidence="14" key="1">
    <citation type="submission" date="2016-11" db="UniProtKB">
        <authorList>
            <consortium name="WormBaseParasite"/>
        </authorList>
    </citation>
    <scope>IDENTIFICATION</scope>
</reference>
<accession>A0A1I7U5W5</accession>
<evidence type="ECO:0000256" key="6">
    <source>
        <dbReference type="ARBA" id="ARBA00011893"/>
    </source>
</evidence>
<dbReference type="GO" id="GO:0016208">
    <property type="term" value="F:AMP binding"/>
    <property type="evidence" value="ECO:0007669"/>
    <property type="project" value="TreeGrafter"/>
</dbReference>
<dbReference type="GO" id="GO:0002055">
    <property type="term" value="F:adenine binding"/>
    <property type="evidence" value="ECO:0007669"/>
    <property type="project" value="TreeGrafter"/>
</dbReference>
<dbReference type="GO" id="GO:0006166">
    <property type="term" value="P:purine ribonucleoside salvage"/>
    <property type="evidence" value="ECO:0007669"/>
    <property type="project" value="UniProtKB-KW"/>
</dbReference>
<comment type="similarity">
    <text evidence="5">Belongs to the purine/pyrimidine phosphoribosyltransferase family.</text>
</comment>
<evidence type="ECO:0000256" key="11">
    <source>
        <dbReference type="ARBA" id="ARBA00022726"/>
    </source>
</evidence>